<evidence type="ECO:0000313" key="4">
    <source>
        <dbReference type="EMBL" id="KAK7237373.1"/>
    </source>
</evidence>
<evidence type="ECO:0000313" key="5">
    <source>
        <dbReference type="Proteomes" id="UP001363151"/>
    </source>
</evidence>
<dbReference type="Pfam" id="PF00326">
    <property type="entry name" value="Peptidase_S9"/>
    <property type="match status" value="1"/>
</dbReference>
<comment type="caution">
    <text evidence="4">The sequence shown here is derived from an EMBL/GenBank/DDBJ whole genome shotgun (WGS) entry which is preliminary data.</text>
</comment>
<dbReference type="InterPro" id="IPR029058">
    <property type="entry name" value="AB_hydrolase_fold"/>
</dbReference>
<sequence length="737" mass="79881">MSAFTEGVCDGDPHASLETVLDADNLKWVEARNAEAIARVGDPSKTKTFERILGCLDSKEKIPGAYEIGEPGEGRLYNFWQDDEHVQGIWRSTTAESFATASPEWTTALDLDALDPPEFGDTAATWVWHGSSLLDDGNHDRALISLSPGGSDADTTREFDLTTNAFVDAKDGGFAMPTPAKTQIAYRGRDECLVGTDFGGDGSALTDSGYPRVVKSWKRGTPLDDAVTVFEGEKQDIAASQYCYKDRGVLHEFRVRSLTFYTSKHWYRSPKAGVLAHEDATPFAEVPIPEDATIGTFGACALVTLRSDWRRAGGETYAQGSLLSVDLEALVAGDLSNVTALFTPTEARSLEDTTETRDFLVLKVLEDVRTKLVTYRYAAGAWSLHDDGSGGAVGVGEDVAVQAVNRRADADNKVYVWRDGYLVVDVLETADAADLAATTVLKTKPAMFDASGLTVDQHFATSADGTKVPYFVMRREDLAFDGSNPTLVDAYGGFEISLTPGYSAGVGVGWLERGGVKVIANIRGGGEYGPRWHQAALKAKRFKAYEDLEAVAQDVVDRGISSPPKLAVIGGSNGGLMVGNAITRPRASALFGAAVCQVPLLDMKRYSHLLAGASWMAEYGDPDTDDWAFLRDHSPYQKLRHDRLGIPEDGEGAAAPDADWTCPRVLFTTSTRDDRVHPGHARKMVKALLDEAPEDKVPLCLYWENTEGGHGGAADNKQRAFMWALTYNFLADVLGLE</sequence>
<dbReference type="InterPro" id="IPR051167">
    <property type="entry name" value="Prolyl_oligopep/macrocyclase"/>
</dbReference>
<keyword evidence="5" id="KW-1185">Reference proteome</keyword>
<dbReference type="InterPro" id="IPR002470">
    <property type="entry name" value="Peptidase_S9A"/>
</dbReference>
<proteinExistence type="inferred from homology"/>
<evidence type="ECO:0000259" key="3">
    <source>
        <dbReference type="Pfam" id="PF00326"/>
    </source>
</evidence>
<gene>
    <name evidence="4" type="ORF">SO694_00095027</name>
</gene>
<keyword evidence="2" id="KW-0720">Serine protease</keyword>
<feature type="domain" description="Peptidase S9 prolyl oligopeptidase catalytic" evidence="3">
    <location>
        <begin position="510"/>
        <end position="735"/>
    </location>
</feature>
<name>A0ABR1FSL5_AURAN</name>
<evidence type="ECO:0000256" key="2">
    <source>
        <dbReference type="RuleBase" id="RU368024"/>
    </source>
</evidence>
<keyword evidence="2" id="KW-0645">Protease</keyword>
<protein>
    <recommendedName>
        <fullName evidence="2">Prolyl endopeptidase</fullName>
        <ecNumber evidence="2">3.4.21.-</ecNumber>
    </recommendedName>
</protein>
<evidence type="ECO:0000256" key="1">
    <source>
        <dbReference type="ARBA" id="ARBA00005228"/>
    </source>
</evidence>
<dbReference type="PANTHER" id="PTHR42881">
    <property type="entry name" value="PROLYL ENDOPEPTIDASE"/>
    <property type="match status" value="1"/>
</dbReference>
<keyword evidence="2" id="KW-0378">Hydrolase</keyword>
<dbReference type="SUPFAM" id="SSF50993">
    <property type="entry name" value="Peptidase/esterase 'gauge' domain"/>
    <property type="match status" value="1"/>
</dbReference>
<dbReference type="Gene3D" id="2.130.10.120">
    <property type="entry name" value="Prolyl oligopeptidase, N-terminal domain"/>
    <property type="match status" value="1"/>
</dbReference>
<dbReference type="Gene3D" id="3.40.50.1820">
    <property type="entry name" value="alpha/beta hydrolase"/>
    <property type="match status" value="1"/>
</dbReference>
<dbReference type="EC" id="3.4.21.-" evidence="2"/>
<dbReference type="EMBL" id="JBBJCI010000251">
    <property type="protein sequence ID" value="KAK7237373.1"/>
    <property type="molecule type" value="Genomic_DNA"/>
</dbReference>
<comment type="similarity">
    <text evidence="1 2">Belongs to the peptidase S9A family.</text>
</comment>
<dbReference type="SUPFAM" id="SSF53474">
    <property type="entry name" value="alpha/beta-Hydrolases"/>
    <property type="match status" value="1"/>
</dbReference>
<dbReference type="InterPro" id="IPR001375">
    <property type="entry name" value="Peptidase_S9_cat"/>
</dbReference>
<dbReference type="Proteomes" id="UP001363151">
    <property type="component" value="Unassembled WGS sequence"/>
</dbReference>
<organism evidence="4 5">
    <name type="scientific">Aureococcus anophagefferens</name>
    <name type="common">Harmful bloom alga</name>
    <dbReference type="NCBI Taxonomy" id="44056"/>
    <lineage>
        <taxon>Eukaryota</taxon>
        <taxon>Sar</taxon>
        <taxon>Stramenopiles</taxon>
        <taxon>Ochrophyta</taxon>
        <taxon>Pelagophyceae</taxon>
        <taxon>Pelagomonadales</taxon>
        <taxon>Pelagomonadaceae</taxon>
        <taxon>Aureococcus</taxon>
    </lineage>
</organism>
<dbReference type="PANTHER" id="PTHR42881:SF13">
    <property type="entry name" value="PROLYL ENDOPEPTIDASE"/>
    <property type="match status" value="1"/>
</dbReference>
<dbReference type="PRINTS" id="PR00862">
    <property type="entry name" value="PROLIGOPTASE"/>
</dbReference>
<accession>A0ABR1FSL5</accession>
<reference evidence="4 5" key="1">
    <citation type="submission" date="2024-03" db="EMBL/GenBank/DDBJ databases">
        <title>Aureococcus anophagefferens CCMP1851 and Kratosvirus quantuckense: Draft genome of a second virus-susceptible host strain in the model system.</title>
        <authorList>
            <person name="Chase E."/>
            <person name="Truchon A.R."/>
            <person name="Schepens W."/>
            <person name="Wilhelm S.W."/>
        </authorList>
    </citation>
    <scope>NUCLEOTIDE SEQUENCE [LARGE SCALE GENOMIC DNA]</scope>
    <source>
        <strain evidence="4 5">CCMP1851</strain>
    </source>
</reference>